<dbReference type="SUPFAM" id="SSF54909">
    <property type="entry name" value="Dimeric alpha+beta barrel"/>
    <property type="match status" value="1"/>
</dbReference>
<accession>A0A1Y6IQB1</accession>
<sequence length="96" mass="11108">MFIIENTYLVNKKEIDNLVPEHRAYMKDLFDKGLFIAMGPQVPRNGGIIISTMSDKRMLINLLEQEPLVINQYVSYRIIEFNPTVVGEKYKFLLGA</sequence>
<dbReference type="Proteomes" id="UP000196125">
    <property type="component" value="Unassembled WGS sequence"/>
</dbReference>
<feature type="domain" description="YCII-related" evidence="2">
    <location>
        <begin position="13"/>
        <end position="82"/>
    </location>
</feature>
<evidence type="ECO:0000313" key="4">
    <source>
        <dbReference type="EMBL" id="SMR99824.1"/>
    </source>
</evidence>
<dbReference type="InterPro" id="IPR005545">
    <property type="entry name" value="YCII"/>
</dbReference>
<reference evidence="4 5" key="1">
    <citation type="submission" date="2017-05" db="EMBL/GenBank/DDBJ databases">
        <authorList>
            <person name="Song R."/>
            <person name="Chenine A.L."/>
            <person name="Ruprecht R.M."/>
        </authorList>
    </citation>
    <scope>NUCLEOTIDE SEQUENCE [LARGE SCALE GENOMIC DNA]</scope>
    <source>
        <strain evidence="4 5">CECT 7927</strain>
    </source>
</reference>
<evidence type="ECO:0000259" key="2">
    <source>
        <dbReference type="Pfam" id="PF03795"/>
    </source>
</evidence>
<dbReference type="RefSeq" id="WP_087479823.1">
    <property type="nucleotide sequence ID" value="NZ_AP024883.1"/>
</dbReference>
<dbReference type="Pfam" id="PF03795">
    <property type="entry name" value="YCII"/>
    <property type="match status" value="1"/>
</dbReference>
<dbReference type="Proteomes" id="UP001283366">
    <property type="component" value="Unassembled WGS sequence"/>
</dbReference>
<gene>
    <name evidence="3" type="ORF">SBX37_11050</name>
    <name evidence="4" type="ORF">VIM7927_01057</name>
</gene>
<evidence type="ECO:0000256" key="1">
    <source>
        <dbReference type="ARBA" id="ARBA00007689"/>
    </source>
</evidence>
<comment type="similarity">
    <text evidence="1">Belongs to the YciI family.</text>
</comment>
<name>A0A1Y6IQB1_9VIBR</name>
<evidence type="ECO:0000313" key="6">
    <source>
        <dbReference type="Proteomes" id="UP001283366"/>
    </source>
</evidence>
<evidence type="ECO:0000313" key="3">
    <source>
        <dbReference type="EMBL" id="MDW6003386.1"/>
    </source>
</evidence>
<proteinExistence type="inferred from homology"/>
<evidence type="ECO:0000313" key="5">
    <source>
        <dbReference type="Proteomes" id="UP000196125"/>
    </source>
</evidence>
<reference evidence="3 6" key="2">
    <citation type="submission" date="2023-11" db="EMBL/GenBank/DDBJ databases">
        <title>Plant-associative lifestyle of Vibrio porteresiae and its evolutionary dynamics.</title>
        <authorList>
            <person name="Rameshkumar N."/>
            <person name="Kirti K."/>
        </authorList>
    </citation>
    <scope>NUCLEOTIDE SEQUENCE [LARGE SCALE GENOMIC DNA]</scope>
    <source>
        <strain evidence="3 6">MSSRF38</strain>
    </source>
</reference>
<dbReference type="AlphaFoldDB" id="A0A1Y6IQB1"/>
<dbReference type="OrthoDB" id="9814407at2"/>
<protein>
    <submittedName>
        <fullName evidence="4">YCII-related domain protein</fullName>
    </submittedName>
    <submittedName>
        <fullName evidence="3">YciI family protein</fullName>
    </submittedName>
</protein>
<dbReference type="PANTHER" id="PTHR37828">
    <property type="entry name" value="GSR2449 PROTEIN"/>
    <property type="match status" value="1"/>
</dbReference>
<dbReference type="InterPro" id="IPR011008">
    <property type="entry name" value="Dimeric_a/b-barrel"/>
</dbReference>
<organism evidence="4 5">
    <name type="scientific">Vibrio mangrovi</name>
    <dbReference type="NCBI Taxonomy" id="474394"/>
    <lineage>
        <taxon>Bacteria</taxon>
        <taxon>Pseudomonadati</taxon>
        <taxon>Pseudomonadota</taxon>
        <taxon>Gammaproteobacteria</taxon>
        <taxon>Vibrionales</taxon>
        <taxon>Vibrionaceae</taxon>
        <taxon>Vibrio</taxon>
    </lineage>
</organism>
<dbReference type="EMBL" id="JAWRCO010000001">
    <property type="protein sequence ID" value="MDW6003386.1"/>
    <property type="molecule type" value="Genomic_DNA"/>
</dbReference>
<dbReference type="EMBL" id="FXXI01000001">
    <property type="protein sequence ID" value="SMR99824.1"/>
    <property type="molecule type" value="Genomic_DNA"/>
</dbReference>
<dbReference type="PANTHER" id="PTHR37828:SF1">
    <property type="entry name" value="YCII-RELATED DOMAIN-CONTAINING PROTEIN"/>
    <property type="match status" value="1"/>
</dbReference>
<keyword evidence="6" id="KW-1185">Reference proteome</keyword>